<sequence length="345" mass="38773">MASSLSTLPERPVVTIVEQYEEISFRNRPLLVSFIVNLPIPVLVVSSVLLLISFVGYMGALRENLCFLACYQRGLSLLMCLDLCVLAVCVLIPFLSRNSVQNLFTIDLITSYRDNPDYARLVDYTQTSFLCCGVTDARYLDWNHNIYFNCSQWSPSKERCSVPASCCRPPQDERLETRLQRRFCGADVLNMTEQEAWQKIYTRNCVDASVAYIRANVFLIVGVVLVVYAVLYLLQCMASNVGDQINDLMLAYGAYYEQREKAGRSRSPSLSFTSENRRRGGLTPQRALEGVPHSGHARNEVVLVAHCAGQDWCQVFGPGATTYQKQPGRRSIVPVPRRLPADGAK</sequence>
<dbReference type="VEuPathDB" id="VectorBase:HLOH_044732"/>
<comment type="caution">
    <text evidence="7">The sequence shown here is derived from an EMBL/GenBank/DDBJ whole genome shotgun (WGS) entry which is preliminary data.</text>
</comment>
<feature type="transmembrane region" description="Helical" evidence="6">
    <location>
        <begin position="75"/>
        <end position="95"/>
    </location>
</feature>
<organism evidence="7 8">
    <name type="scientific">Haemaphysalis longicornis</name>
    <name type="common">Bush tick</name>
    <dbReference type="NCBI Taxonomy" id="44386"/>
    <lineage>
        <taxon>Eukaryota</taxon>
        <taxon>Metazoa</taxon>
        <taxon>Ecdysozoa</taxon>
        <taxon>Arthropoda</taxon>
        <taxon>Chelicerata</taxon>
        <taxon>Arachnida</taxon>
        <taxon>Acari</taxon>
        <taxon>Parasitiformes</taxon>
        <taxon>Ixodida</taxon>
        <taxon>Ixodoidea</taxon>
        <taxon>Ixodidae</taxon>
        <taxon>Haemaphysalinae</taxon>
        <taxon>Haemaphysalis</taxon>
    </lineage>
</organism>
<keyword evidence="8" id="KW-1185">Reference proteome</keyword>
<dbReference type="PANTHER" id="PTHR19282:SF431">
    <property type="entry name" value="TETRASPANIN 26A, ISOFORM B-RELATED"/>
    <property type="match status" value="1"/>
</dbReference>
<feature type="transmembrane region" description="Helical" evidence="6">
    <location>
        <begin position="211"/>
        <end position="234"/>
    </location>
</feature>
<dbReference type="GO" id="GO:0005886">
    <property type="term" value="C:plasma membrane"/>
    <property type="evidence" value="ECO:0007669"/>
    <property type="project" value="TreeGrafter"/>
</dbReference>
<evidence type="ECO:0000313" key="7">
    <source>
        <dbReference type="EMBL" id="KAH9379286.1"/>
    </source>
</evidence>
<evidence type="ECO:0000256" key="5">
    <source>
        <dbReference type="SAM" id="MobiDB-lite"/>
    </source>
</evidence>
<protein>
    <recommendedName>
        <fullName evidence="9">Tetraspanin</fullName>
    </recommendedName>
</protein>
<dbReference type="PANTHER" id="PTHR19282">
    <property type="entry name" value="TETRASPANIN"/>
    <property type="match status" value="1"/>
</dbReference>
<evidence type="ECO:0000256" key="4">
    <source>
        <dbReference type="ARBA" id="ARBA00023136"/>
    </source>
</evidence>
<dbReference type="SUPFAM" id="SSF48652">
    <property type="entry name" value="Tetraspanin"/>
    <property type="match status" value="1"/>
</dbReference>
<dbReference type="InterPro" id="IPR008952">
    <property type="entry name" value="Tetraspanin_EC2_sf"/>
</dbReference>
<evidence type="ECO:0000256" key="2">
    <source>
        <dbReference type="ARBA" id="ARBA00022692"/>
    </source>
</evidence>
<evidence type="ECO:0000313" key="8">
    <source>
        <dbReference type="Proteomes" id="UP000821853"/>
    </source>
</evidence>
<feature type="region of interest" description="Disordered" evidence="5">
    <location>
        <begin position="326"/>
        <end position="345"/>
    </location>
</feature>
<dbReference type="EMBL" id="JABSTR010000009">
    <property type="protein sequence ID" value="KAH9379286.1"/>
    <property type="molecule type" value="Genomic_DNA"/>
</dbReference>
<dbReference type="Pfam" id="PF00335">
    <property type="entry name" value="Tetraspanin"/>
    <property type="match status" value="1"/>
</dbReference>
<evidence type="ECO:0008006" key="9">
    <source>
        <dbReference type="Google" id="ProtNLM"/>
    </source>
</evidence>
<dbReference type="OrthoDB" id="2014092at2759"/>
<evidence type="ECO:0000256" key="3">
    <source>
        <dbReference type="ARBA" id="ARBA00022989"/>
    </source>
</evidence>
<name>A0A9J6GLI1_HAELO</name>
<reference evidence="7 8" key="1">
    <citation type="journal article" date="2020" name="Cell">
        <title>Large-Scale Comparative Analyses of Tick Genomes Elucidate Their Genetic Diversity and Vector Capacities.</title>
        <authorList>
            <consortium name="Tick Genome and Microbiome Consortium (TIGMIC)"/>
            <person name="Jia N."/>
            <person name="Wang J."/>
            <person name="Shi W."/>
            <person name="Du L."/>
            <person name="Sun Y."/>
            <person name="Zhan W."/>
            <person name="Jiang J.F."/>
            <person name="Wang Q."/>
            <person name="Zhang B."/>
            <person name="Ji P."/>
            <person name="Bell-Sakyi L."/>
            <person name="Cui X.M."/>
            <person name="Yuan T.T."/>
            <person name="Jiang B.G."/>
            <person name="Yang W.F."/>
            <person name="Lam T.T."/>
            <person name="Chang Q.C."/>
            <person name="Ding S.J."/>
            <person name="Wang X.J."/>
            <person name="Zhu J.G."/>
            <person name="Ruan X.D."/>
            <person name="Zhao L."/>
            <person name="Wei J.T."/>
            <person name="Ye R.Z."/>
            <person name="Que T.C."/>
            <person name="Du C.H."/>
            <person name="Zhou Y.H."/>
            <person name="Cheng J.X."/>
            <person name="Dai P.F."/>
            <person name="Guo W.B."/>
            <person name="Han X.H."/>
            <person name="Huang E.J."/>
            <person name="Li L.F."/>
            <person name="Wei W."/>
            <person name="Gao Y.C."/>
            <person name="Liu J.Z."/>
            <person name="Shao H.Z."/>
            <person name="Wang X."/>
            <person name="Wang C.C."/>
            <person name="Yang T.C."/>
            <person name="Huo Q.B."/>
            <person name="Li W."/>
            <person name="Chen H.Y."/>
            <person name="Chen S.E."/>
            <person name="Zhou L.G."/>
            <person name="Ni X.B."/>
            <person name="Tian J.H."/>
            <person name="Sheng Y."/>
            <person name="Liu T."/>
            <person name="Pan Y.S."/>
            <person name="Xia L.Y."/>
            <person name="Li J."/>
            <person name="Zhao F."/>
            <person name="Cao W.C."/>
        </authorList>
    </citation>
    <scope>NUCLEOTIDE SEQUENCE [LARGE SCALE GENOMIC DNA]</scope>
    <source>
        <strain evidence="7">HaeL-2018</strain>
    </source>
</reference>
<dbReference type="AlphaFoldDB" id="A0A9J6GLI1"/>
<dbReference type="Proteomes" id="UP000821853">
    <property type="component" value="Unassembled WGS sequence"/>
</dbReference>
<evidence type="ECO:0000256" key="1">
    <source>
        <dbReference type="ARBA" id="ARBA00004141"/>
    </source>
</evidence>
<keyword evidence="2 6" id="KW-0812">Transmembrane</keyword>
<evidence type="ECO:0000256" key="6">
    <source>
        <dbReference type="SAM" id="Phobius"/>
    </source>
</evidence>
<gene>
    <name evidence="7" type="ORF">HPB48_000762</name>
</gene>
<dbReference type="Gene3D" id="1.10.1450.10">
    <property type="entry name" value="Tetraspanin"/>
    <property type="match status" value="1"/>
</dbReference>
<comment type="subcellular location">
    <subcellularLocation>
        <location evidence="1">Membrane</location>
        <topology evidence="1">Multi-pass membrane protein</topology>
    </subcellularLocation>
</comment>
<keyword evidence="4 6" id="KW-0472">Membrane</keyword>
<dbReference type="InterPro" id="IPR018499">
    <property type="entry name" value="Tetraspanin/Peripherin"/>
</dbReference>
<keyword evidence="3 6" id="KW-1133">Transmembrane helix</keyword>
<accession>A0A9J6GLI1</accession>
<feature type="transmembrane region" description="Helical" evidence="6">
    <location>
        <begin position="30"/>
        <end position="55"/>
    </location>
</feature>
<proteinExistence type="predicted"/>
<feature type="region of interest" description="Disordered" evidence="5">
    <location>
        <begin position="265"/>
        <end position="292"/>
    </location>
</feature>